<name>A0ACB9QAT2_BAUVA</name>
<evidence type="ECO:0000313" key="2">
    <source>
        <dbReference type="Proteomes" id="UP000828941"/>
    </source>
</evidence>
<evidence type="ECO:0000313" key="1">
    <source>
        <dbReference type="EMBL" id="KAI4357459.1"/>
    </source>
</evidence>
<organism evidence="1 2">
    <name type="scientific">Bauhinia variegata</name>
    <name type="common">Purple orchid tree</name>
    <name type="synonym">Phanera variegata</name>
    <dbReference type="NCBI Taxonomy" id="167791"/>
    <lineage>
        <taxon>Eukaryota</taxon>
        <taxon>Viridiplantae</taxon>
        <taxon>Streptophyta</taxon>
        <taxon>Embryophyta</taxon>
        <taxon>Tracheophyta</taxon>
        <taxon>Spermatophyta</taxon>
        <taxon>Magnoliopsida</taxon>
        <taxon>eudicotyledons</taxon>
        <taxon>Gunneridae</taxon>
        <taxon>Pentapetalae</taxon>
        <taxon>rosids</taxon>
        <taxon>fabids</taxon>
        <taxon>Fabales</taxon>
        <taxon>Fabaceae</taxon>
        <taxon>Cercidoideae</taxon>
        <taxon>Cercideae</taxon>
        <taxon>Bauhiniinae</taxon>
        <taxon>Bauhinia</taxon>
    </lineage>
</organism>
<accession>A0ACB9QAT2</accession>
<keyword evidence="2" id="KW-1185">Reference proteome</keyword>
<dbReference type="Proteomes" id="UP000828941">
    <property type="component" value="Chromosome 1"/>
</dbReference>
<reference evidence="1 2" key="1">
    <citation type="journal article" date="2022" name="DNA Res.">
        <title>Chromosomal-level genome assembly of the orchid tree Bauhinia variegata (Leguminosae; Cercidoideae) supports the allotetraploid origin hypothesis of Bauhinia.</title>
        <authorList>
            <person name="Zhong Y."/>
            <person name="Chen Y."/>
            <person name="Zheng D."/>
            <person name="Pang J."/>
            <person name="Liu Y."/>
            <person name="Luo S."/>
            <person name="Meng S."/>
            <person name="Qian L."/>
            <person name="Wei D."/>
            <person name="Dai S."/>
            <person name="Zhou R."/>
        </authorList>
    </citation>
    <scope>NUCLEOTIDE SEQUENCE [LARGE SCALE GENOMIC DNA]</scope>
    <source>
        <strain evidence="1">BV-YZ2020</strain>
    </source>
</reference>
<proteinExistence type="predicted"/>
<sequence>MFSKLDKLISGSFEGPSKVSRLGVYNCYQIEEVLTTSFSWFPTLEVLILDDNKLTDEFLFTRLHWFLNLTELDLTANDFTVLPEIINHFVSLRRLVLDRCYQLCEIRGIPSSIKHLSAKGCTSLISQSLSLLSNEKLHEGGGTDFIFPESRIPTWFHHCCKGSSLSFWFRKRFPLVALCLSYGAYSSYVGLFTIQMHVNSHKIESKFLFNFMDRFAEHVYLFDLQNAFPSLQPVGEAMQECIKDGWNHVKFQFQGIVPKLEWIGVYVYRHNHDHVDVRFIDPIIGNTRKRRIPPGEQFM</sequence>
<comment type="caution">
    <text evidence="1">The sequence shown here is derived from an EMBL/GenBank/DDBJ whole genome shotgun (WGS) entry which is preliminary data.</text>
</comment>
<dbReference type="EMBL" id="CM039426">
    <property type="protein sequence ID" value="KAI4357459.1"/>
    <property type="molecule type" value="Genomic_DNA"/>
</dbReference>
<gene>
    <name evidence="1" type="ORF">L6164_001407</name>
</gene>
<protein>
    <submittedName>
        <fullName evidence="1">Uncharacterized protein</fullName>
    </submittedName>
</protein>